<evidence type="ECO:0000313" key="2">
    <source>
        <dbReference type="EMBL" id="RMB92348.1"/>
    </source>
</evidence>
<accession>A0A3M0IV69</accession>
<dbReference type="Proteomes" id="UP000269221">
    <property type="component" value="Unassembled WGS sequence"/>
</dbReference>
<reference evidence="2 3" key="1">
    <citation type="submission" date="2018-07" db="EMBL/GenBank/DDBJ databases">
        <title>A high quality draft genome assembly of the barn swallow (H. rustica rustica).</title>
        <authorList>
            <person name="Formenti G."/>
            <person name="Chiara M."/>
            <person name="Poveda L."/>
            <person name="Francoijs K.-J."/>
            <person name="Bonisoli-Alquati A."/>
            <person name="Canova L."/>
            <person name="Gianfranceschi L."/>
            <person name="Horner D.S."/>
            <person name="Saino N."/>
        </authorList>
    </citation>
    <scope>NUCLEOTIDE SEQUENCE [LARGE SCALE GENOMIC DNA]</scope>
    <source>
        <strain evidence="2">Chelidonia</strain>
        <tissue evidence="2">Blood</tissue>
    </source>
</reference>
<dbReference type="GO" id="GO:1902751">
    <property type="term" value="P:positive regulation of cell cycle G2/M phase transition"/>
    <property type="evidence" value="ECO:0007669"/>
    <property type="project" value="InterPro"/>
</dbReference>
<dbReference type="Pfam" id="PF06617">
    <property type="entry name" value="M-inducer_phosp"/>
    <property type="match status" value="1"/>
</dbReference>
<gene>
    <name evidence="2" type="ORF">DUI87_31222</name>
</gene>
<feature type="region of interest" description="Disordered" evidence="1">
    <location>
        <begin position="229"/>
        <end position="257"/>
    </location>
</feature>
<feature type="compositionally biased region" description="Basic and acidic residues" evidence="1">
    <location>
        <begin position="32"/>
        <end position="50"/>
    </location>
</feature>
<dbReference type="AlphaFoldDB" id="A0A3M0IV69"/>
<proteinExistence type="predicted"/>
<dbReference type="STRING" id="333673.A0A3M0IV69"/>
<dbReference type="InterPro" id="IPR000751">
    <property type="entry name" value="MPI_Phosphatase"/>
</dbReference>
<dbReference type="EMBL" id="QRBI01000229">
    <property type="protein sequence ID" value="RMB92348.1"/>
    <property type="molecule type" value="Genomic_DNA"/>
</dbReference>
<protein>
    <submittedName>
        <fullName evidence="2">Uncharacterized protein</fullName>
    </submittedName>
</protein>
<dbReference type="OrthoDB" id="26523at2759"/>
<sequence length="336" mass="37200">MSLCGGPGVPGLAASSPLPSPGTTPLTLLALDRGDPADPDRHRDTPERRHGGLPLPRLWHALSPEPVASDCPQDSVSSQPKDAGLGPDSYTQQSPVAVKEDRKLLRQRIHSLPQWQLEASPVLKDISQLQVRRDRVRRRQREPEDEEGFVPKKLQRLGQRSRLLASHGVARRDPLAKSHCWAPELLSPQLLPWQNDTTVPQGMENLVTTPVMRKAAKLRLGKHSQCWQPFRLPSGPSSAPRPVLKWGQPSDMDNPVKAKRRGKVAGSCDQEASVELGVWLEPSKSAQLEEIKNLLANDDQELIGDFSKGAVNLPLQRDVEEFLLEQPIVPLDVSRE</sequence>
<dbReference type="GO" id="GO:0004725">
    <property type="term" value="F:protein tyrosine phosphatase activity"/>
    <property type="evidence" value="ECO:0007669"/>
    <property type="project" value="InterPro"/>
</dbReference>
<name>A0A3M0IV69_HIRRU</name>
<comment type="caution">
    <text evidence="2">The sequence shown here is derived from an EMBL/GenBank/DDBJ whole genome shotgun (WGS) entry which is preliminary data.</text>
</comment>
<keyword evidence="3" id="KW-1185">Reference proteome</keyword>
<organism evidence="2 3">
    <name type="scientific">Hirundo rustica rustica</name>
    <dbReference type="NCBI Taxonomy" id="333673"/>
    <lineage>
        <taxon>Eukaryota</taxon>
        <taxon>Metazoa</taxon>
        <taxon>Chordata</taxon>
        <taxon>Craniata</taxon>
        <taxon>Vertebrata</taxon>
        <taxon>Euteleostomi</taxon>
        <taxon>Archelosauria</taxon>
        <taxon>Archosauria</taxon>
        <taxon>Dinosauria</taxon>
        <taxon>Saurischia</taxon>
        <taxon>Theropoda</taxon>
        <taxon>Coelurosauria</taxon>
        <taxon>Aves</taxon>
        <taxon>Neognathae</taxon>
        <taxon>Neoaves</taxon>
        <taxon>Telluraves</taxon>
        <taxon>Australaves</taxon>
        <taxon>Passeriformes</taxon>
        <taxon>Sylvioidea</taxon>
        <taxon>Hirundinidae</taxon>
        <taxon>Hirundo</taxon>
    </lineage>
</organism>
<evidence type="ECO:0000313" key="3">
    <source>
        <dbReference type="Proteomes" id="UP000269221"/>
    </source>
</evidence>
<evidence type="ECO:0000256" key="1">
    <source>
        <dbReference type="SAM" id="MobiDB-lite"/>
    </source>
</evidence>
<feature type="region of interest" description="Disordered" evidence="1">
    <location>
        <begin position="1"/>
        <end position="97"/>
    </location>
</feature>
<feature type="compositionally biased region" description="Low complexity" evidence="1">
    <location>
        <begin position="10"/>
        <end position="31"/>
    </location>
</feature>